<evidence type="ECO:0000313" key="7">
    <source>
        <dbReference type="EMBL" id="CEO59598.1"/>
    </source>
</evidence>
<keyword evidence="3" id="KW-0863">Zinc-finger</keyword>
<name>A0A0F7VC77_PENBI</name>
<feature type="region of interest" description="Disordered" evidence="6">
    <location>
        <begin position="603"/>
        <end position="640"/>
    </location>
</feature>
<sequence length="657" mass="74452">MCKRCDAILEHPYATKKDANGRVGRHGTTTITRHLQTLTYQKATRVRQQRGGLKGFLHSLFLSKQSHPADRPFSQEAWEDKLLQFITINRLPFNLVKHPTFRDLISHSQSAPTPSLPIIQSADTIRRRLSVRVKEQQRDTLGLLPEHAKISVALDCWTSPFGQAFMAITGYFIDADWVYREVLLGDLEGTLPNTPPPSTGPESDTEFVQNLFHDANHIARTKQLHAKRHTATCFKYRPHGSMHITCRFGMPRDLIDASKIDEHGIIHLARNHGWVNPWNPTIASCIRSNHDISWIPTVSKSLSLLYYITNYATKDDISPWQVVAKAALLKQMIDRATFTPAPTTADIRLRQRGMDKFALRCFNSLSQDREISGVQVASTLLQLPSYYTLNYNFTRINLWWLRRYVRSMVPLEHPRDSLPSDTIREEPCSYDRGVAAPANIFDNYRWRGNLLSSLSIFEYCMIVRTKRLQDATTEDISFHEAHPRYRTHIQRLAQSPSQSATVTLQGELSGFQTAEDSVPGGHPITTAIQNDVAEILLGLFIPWQDIPSLAQVPSSTSENFHDVLHNVWLSVEPTLPAFIRTFARNIELLRKSKSDCQADALLRSRSTQHTSPVDQDLGNPPYSASDSENENPDLPRTADNSLSSETLIAAFFAISQR</sequence>
<evidence type="ECO:0000256" key="4">
    <source>
        <dbReference type="ARBA" id="ARBA00022833"/>
    </source>
</evidence>
<keyword evidence="8" id="KW-1185">Reference proteome</keyword>
<dbReference type="PANTHER" id="PTHR46481:SF10">
    <property type="entry name" value="ZINC FINGER BED DOMAIN-CONTAINING PROTEIN 39"/>
    <property type="match status" value="1"/>
</dbReference>
<gene>
    <name evidence="7" type="ORF">PMG11_04270</name>
</gene>
<feature type="compositionally biased region" description="Polar residues" evidence="6">
    <location>
        <begin position="604"/>
        <end position="613"/>
    </location>
</feature>
<evidence type="ECO:0000256" key="3">
    <source>
        <dbReference type="ARBA" id="ARBA00022771"/>
    </source>
</evidence>
<comment type="subcellular location">
    <subcellularLocation>
        <location evidence="1">Nucleus</location>
    </subcellularLocation>
</comment>
<dbReference type="GO" id="GO:0005634">
    <property type="term" value="C:nucleus"/>
    <property type="evidence" value="ECO:0007669"/>
    <property type="project" value="UniProtKB-SubCell"/>
</dbReference>
<proteinExistence type="predicted"/>
<protein>
    <recommendedName>
        <fullName evidence="9">BED-type domain-containing protein</fullName>
    </recommendedName>
</protein>
<evidence type="ECO:0000256" key="2">
    <source>
        <dbReference type="ARBA" id="ARBA00022723"/>
    </source>
</evidence>
<dbReference type="STRING" id="104259.A0A0F7VC77"/>
<evidence type="ECO:0000313" key="8">
    <source>
        <dbReference type="Proteomes" id="UP000042958"/>
    </source>
</evidence>
<keyword evidence="4" id="KW-0862">Zinc</keyword>
<keyword evidence="2" id="KW-0479">Metal-binding</keyword>
<dbReference type="OrthoDB" id="432234at2759"/>
<dbReference type="AlphaFoldDB" id="A0A0F7VC77"/>
<dbReference type="InterPro" id="IPR052035">
    <property type="entry name" value="ZnF_BED_domain_contain"/>
</dbReference>
<reference evidence="8" key="1">
    <citation type="journal article" date="2015" name="Genome Announc.">
        <title>Draft genome sequence of the fungus Penicillium brasilianum MG11.</title>
        <authorList>
            <person name="Horn F."/>
            <person name="Linde J."/>
            <person name="Mattern D.J."/>
            <person name="Walther G."/>
            <person name="Guthke R."/>
            <person name="Brakhage A.A."/>
            <person name="Valiante V."/>
        </authorList>
    </citation>
    <scope>NUCLEOTIDE SEQUENCE [LARGE SCALE GENOMIC DNA]</scope>
    <source>
        <strain evidence="8">MG11</strain>
    </source>
</reference>
<evidence type="ECO:0000256" key="6">
    <source>
        <dbReference type="SAM" id="MobiDB-lite"/>
    </source>
</evidence>
<accession>A0A0F7VC77</accession>
<keyword evidence="5" id="KW-0539">Nucleus</keyword>
<evidence type="ECO:0008006" key="9">
    <source>
        <dbReference type="Google" id="ProtNLM"/>
    </source>
</evidence>
<dbReference type="EMBL" id="CDHK01000003">
    <property type="protein sequence ID" value="CEO59598.1"/>
    <property type="molecule type" value="Genomic_DNA"/>
</dbReference>
<evidence type="ECO:0000256" key="5">
    <source>
        <dbReference type="ARBA" id="ARBA00023242"/>
    </source>
</evidence>
<dbReference type="Proteomes" id="UP000042958">
    <property type="component" value="Unassembled WGS sequence"/>
</dbReference>
<dbReference type="GO" id="GO:0008270">
    <property type="term" value="F:zinc ion binding"/>
    <property type="evidence" value="ECO:0007669"/>
    <property type="project" value="UniProtKB-KW"/>
</dbReference>
<dbReference type="PANTHER" id="PTHR46481">
    <property type="entry name" value="ZINC FINGER BED DOMAIN-CONTAINING PROTEIN 4"/>
    <property type="match status" value="1"/>
</dbReference>
<evidence type="ECO:0000256" key="1">
    <source>
        <dbReference type="ARBA" id="ARBA00004123"/>
    </source>
</evidence>
<organism evidence="7 8">
    <name type="scientific">Penicillium brasilianum</name>
    <dbReference type="NCBI Taxonomy" id="104259"/>
    <lineage>
        <taxon>Eukaryota</taxon>
        <taxon>Fungi</taxon>
        <taxon>Dikarya</taxon>
        <taxon>Ascomycota</taxon>
        <taxon>Pezizomycotina</taxon>
        <taxon>Eurotiomycetes</taxon>
        <taxon>Eurotiomycetidae</taxon>
        <taxon>Eurotiales</taxon>
        <taxon>Aspergillaceae</taxon>
        <taxon>Penicillium</taxon>
    </lineage>
</organism>